<dbReference type="GO" id="GO:0005829">
    <property type="term" value="C:cytosol"/>
    <property type="evidence" value="ECO:0007669"/>
    <property type="project" value="TreeGrafter"/>
</dbReference>
<evidence type="ECO:0000256" key="9">
    <source>
        <dbReference type="ARBA" id="ARBA00023152"/>
    </source>
</evidence>
<dbReference type="PANTHER" id="PTHR11406:SF23">
    <property type="entry name" value="PHOSPHOGLYCERATE KINASE 1, CHLOROPLASTIC-RELATED"/>
    <property type="match status" value="1"/>
</dbReference>
<dbReference type="InterPro" id="IPR001576">
    <property type="entry name" value="Phosphoglycerate_kinase"/>
</dbReference>
<dbReference type="GO" id="GO:0005524">
    <property type="term" value="F:ATP binding"/>
    <property type="evidence" value="ECO:0007669"/>
    <property type="project" value="UniProtKB-KW"/>
</dbReference>
<dbReference type="PANTHER" id="PTHR11406">
    <property type="entry name" value="PHOSPHOGLYCERATE KINASE"/>
    <property type="match status" value="1"/>
</dbReference>
<evidence type="ECO:0000256" key="10">
    <source>
        <dbReference type="RuleBase" id="RU000532"/>
    </source>
</evidence>
<keyword evidence="5 10" id="KW-0808">Transferase</keyword>
<dbReference type="GO" id="GO:0006096">
    <property type="term" value="P:glycolytic process"/>
    <property type="evidence" value="ECO:0007669"/>
    <property type="project" value="UniProtKB-UniPathway"/>
</dbReference>
<comment type="catalytic activity">
    <reaction evidence="1 10">
        <text>(2R)-3-phosphoglycerate + ATP = (2R)-3-phospho-glyceroyl phosphate + ADP</text>
        <dbReference type="Rhea" id="RHEA:14801"/>
        <dbReference type="ChEBI" id="CHEBI:30616"/>
        <dbReference type="ChEBI" id="CHEBI:57604"/>
        <dbReference type="ChEBI" id="CHEBI:58272"/>
        <dbReference type="ChEBI" id="CHEBI:456216"/>
        <dbReference type="EC" id="2.7.2.3"/>
    </reaction>
</comment>
<accession>U5YNY1</accession>
<sequence>MAPPRAAQGAAPTIRRLLGRPVAAGERWIYSAGFNVRPDLADTGRIDAEAADIARLADAGARVAVVSHQGSHRDGTARHLGFVAEHLAVRLGRPVRYVPATVSDAAVRAARGLRPGEVVLFGNVRLHAGEEDCDAGFAARLALLGDRVAVGGFSKAHRRNASNVGLLRLLPGVAATSLLAEAERLRPWSGRDGGRRSVAVLGGTKKEKTRIGLVHLAAHYDLVVPGGAVLNALLAARGHRIGASELGGAGHGGVATAAEVLSRADRAEIVLPRQVVVAPAGAPNGPRRVIDVDEGVPPGHAVVDFLLTERAVELLRGLAAGGGRALVAGPPALPAPAGAGSWRALRPHLASPRVRTLLLGGDTAAELPWNGAVSTGGGAALHLLAHGTLPVLEALAGNAGRFADRPG</sequence>
<evidence type="ECO:0000256" key="7">
    <source>
        <dbReference type="ARBA" id="ARBA00022777"/>
    </source>
</evidence>
<evidence type="ECO:0000256" key="5">
    <source>
        <dbReference type="ARBA" id="ARBA00022679"/>
    </source>
</evidence>
<dbReference type="SUPFAM" id="SSF53748">
    <property type="entry name" value="Phosphoglycerate kinase"/>
    <property type="match status" value="1"/>
</dbReference>
<proteinExistence type="inferred from homology"/>
<evidence type="ECO:0000256" key="1">
    <source>
        <dbReference type="ARBA" id="ARBA00000642"/>
    </source>
</evidence>
<dbReference type="UniPathway" id="UPA00109">
    <property type="reaction ID" value="UER00185"/>
</dbReference>
<keyword evidence="8" id="KW-0067">ATP-binding</keyword>
<dbReference type="AlphaFoldDB" id="U5YNY1"/>
<comment type="similarity">
    <text evidence="10">Belongs to the phosphoglycerate kinase family.</text>
</comment>
<evidence type="ECO:0000256" key="8">
    <source>
        <dbReference type="ARBA" id="ARBA00022840"/>
    </source>
</evidence>
<keyword evidence="6" id="KW-0547">Nucleotide-binding</keyword>
<evidence type="ECO:0000313" key="11">
    <source>
        <dbReference type="EMBL" id="AGZ94028.1"/>
    </source>
</evidence>
<dbReference type="Pfam" id="PF00162">
    <property type="entry name" value="PGK"/>
    <property type="match status" value="1"/>
</dbReference>
<dbReference type="InterPro" id="IPR015824">
    <property type="entry name" value="Phosphoglycerate_kinase_N"/>
</dbReference>
<evidence type="ECO:0000256" key="6">
    <source>
        <dbReference type="ARBA" id="ARBA00022741"/>
    </source>
</evidence>
<reference evidence="11" key="1">
    <citation type="journal article" date="2013" name="Proc. Natl. Acad. Sci. U.S.A.">
        <title>Diversity and abundance of phosphonate biosynthetic genes in nature.</title>
        <authorList>
            <person name="Yu X."/>
            <person name="Doroghazi J.R."/>
            <person name="Janga S.C."/>
            <person name="Zhang J.K."/>
            <person name="Circello B."/>
            <person name="Griffin B.M."/>
            <person name="Labeda D.P."/>
            <person name="Metcalf W.W."/>
        </authorList>
    </citation>
    <scope>NUCLEOTIDE SEQUENCE</scope>
    <source>
        <strain evidence="11">MMG1612</strain>
    </source>
</reference>
<dbReference type="GO" id="GO:0043531">
    <property type="term" value="F:ADP binding"/>
    <property type="evidence" value="ECO:0007669"/>
    <property type="project" value="TreeGrafter"/>
</dbReference>
<dbReference type="GO" id="GO:0004618">
    <property type="term" value="F:phosphoglycerate kinase activity"/>
    <property type="evidence" value="ECO:0007669"/>
    <property type="project" value="UniProtKB-EC"/>
</dbReference>
<protein>
    <recommendedName>
        <fullName evidence="4 10">Phosphoglycerate kinase</fullName>
        <ecNumber evidence="3 10">2.7.2.3</ecNumber>
    </recommendedName>
</protein>
<name>U5YNY1_9ACTN</name>
<organism evidence="11">
    <name type="scientific">Streptomyces sp. MMG1612</name>
    <dbReference type="NCBI Taxonomy" id="1415547"/>
    <lineage>
        <taxon>Bacteria</taxon>
        <taxon>Bacillati</taxon>
        <taxon>Actinomycetota</taxon>
        <taxon>Actinomycetes</taxon>
        <taxon>Kitasatosporales</taxon>
        <taxon>Streptomycetaceae</taxon>
        <taxon>Streptomyces</taxon>
    </lineage>
</organism>
<dbReference type="Gene3D" id="3.40.50.1260">
    <property type="entry name" value="Phosphoglycerate kinase, N-terminal domain"/>
    <property type="match status" value="2"/>
</dbReference>
<keyword evidence="7 10" id="KW-0418">Kinase</keyword>
<keyword evidence="9" id="KW-0324">Glycolysis</keyword>
<evidence type="ECO:0000256" key="4">
    <source>
        <dbReference type="ARBA" id="ARBA00016471"/>
    </source>
</evidence>
<dbReference type="EMBL" id="KF386869">
    <property type="protein sequence ID" value="AGZ94028.1"/>
    <property type="molecule type" value="Genomic_DNA"/>
</dbReference>
<evidence type="ECO:0000256" key="2">
    <source>
        <dbReference type="ARBA" id="ARBA00004838"/>
    </source>
</evidence>
<comment type="pathway">
    <text evidence="2">Carbohydrate degradation; glycolysis; pyruvate from D-glyceraldehyde 3-phosphate: step 2/5.</text>
</comment>
<dbReference type="GO" id="GO:0006094">
    <property type="term" value="P:gluconeogenesis"/>
    <property type="evidence" value="ECO:0007669"/>
    <property type="project" value="TreeGrafter"/>
</dbReference>
<dbReference type="PRINTS" id="PR00477">
    <property type="entry name" value="PHGLYCKINASE"/>
</dbReference>
<dbReference type="EC" id="2.7.2.3" evidence="3 10"/>
<evidence type="ECO:0000256" key="3">
    <source>
        <dbReference type="ARBA" id="ARBA00013061"/>
    </source>
</evidence>
<dbReference type="InterPro" id="IPR036043">
    <property type="entry name" value="Phosphoglycerate_kinase_sf"/>
</dbReference>